<reference evidence="2" key="1">
    <citation type="submission" date="2016-10" db="EMBL/GenBank/DDBJ databases">
        <authorList>
            <person name="Chevignon G."/>
        </authorList>
    </citation>
    <scope>NUCLEOTIDE SEQUENCE [LARGE SCALE GENOMIC DNA]</scope>
    <source>
        <strain evidence="2">A2C</strain>
        <plasmid evidence="2">phda2c.1</plasmid>
    </source>
</reference>
<evidence type="ECO:0000313" key="2">
    <source>
        <dbReference type="Proteomes" id="UP000230008"/>
    </source>
</evidence>
<organism evidence="1 2">
    <name type="scientific">Candidatus Williamhamiltonella defendens</name>
    <dbReference type="NCBI Taxonomy" id="138072"/>
    <lineage>
        <taxon>Bacteria</taxon>
        <taxon>Pseudomonadati</taxon>
        <taxon>Pseudomonadota</taxon>
        <taxon>Gammaproteobacteria</taxon>
        <taxon>Enterobacterales</taxon>
        <taxon>Enterobacteriaceae</taxon>
        <taxon>aphid secondary symbionts</taxon>
        <taxon>Candidatus Williamhamiltonella</taxon>
    </lineage>
</organism>
<dbReference type="Proteomes" id="UP000230008">
    <property type="component" value="Plasmid pHDA2C.1"/>
</dbReference>
<proteinExistence type="predicted"/>
<reference evidence="2" key="2">
    <citation type="submission" date="2017-11" db="EMBL/GenBank/DDBJ databases">
        <title>PacBio sequencing of new strain of the secondary endosymbiont Candidatus Hamiltonella defensa.</title>
        <authorList>
            <person name="Strand M.R."/>
            <person name="Oliver K."/>
        </authorList>
    </citation>
    <scope>NUCLEOTIDE SEQUENCE [LARGE SCALE GENOMIC DNA]</scope>
    <source>
        <strain evidence="2">A2C</strain>
        <plasmid evidence="2">phda2c.1</plasmid>
    </source>
</reference>
<gene>
    <name evidence="1" type="ORF">BJP41_10070</name>
</gene>
<geneLocation type="plasmid" evidence="2">
    <name>phda2c.1</name>
</geneLocation>
<sequence length="88" mass="10299">MYWTEMNKGVILGIREPLQRFMFSVFLIHAVSFKKARNSPRSSWETRFSRSCQRRYSQMRARINPNAETAIPIKAKKPAFIHIIIGSV</sequence>
<dbReference type="AlphaFoldDB" id="A0A2D3T4U1"/>
<dbReference type="EMBL" id="CP017607">
    <property type="protein sequence ID" value="ATW30815.1"/>
    <property type="molecule type" value="Genomic_DNA"/>
</dbReference>
<accession>A0A2D3T4U1</accession>
<protein>
    <submittedName>
        <fullName evidence="1">Uncharacterized protein</fullName>
    </submittedName>
</protein>
<name>A0A2D3T4U1_9ENTR</name>
<keyword evidence="1" id="KW-0614">Plasmid</keyword>
<evidence type="ECO:0000313" key="1">
    <source>
        <dbReference type="EMBL" id="ATW30815.1"/>
    </source>
</evidence>